<dbReference type="AlphaFoldDB" id="A0A1V4HTX4"/>
<proteinExistence type="predicted"/>
<keyword evidence="4" id="KW-0067">ATP-binding</keyword>
<dbReference type="STRING" id="29421.B2M20_18185"/>
<feature type="domain" description="Helicase ATP-binding" evidence="6">
    <location>
        <begin position="319"/>
        <end position="510"/>
    </location>
</feature>
<dbReference type="InterPro" id="IPR011545">
    <property type="entry name" value="DEAD/DEAH_box_helicase_dom"/>
</dbReference>
<dbReference type="GO" id="GO:0016787">
    <property type="term" value="F:hydrolase activity"/>
    <property type="evidence" value="ECO:0007669"/>
    <property type="project" value="UniProtKB-KW"/>
</dbReference>
<dbReference type="RefSeq" id="WP_079448431.1">
    <property type="nucleotide sequence ID" value="NZ_MWPQ01000069.1"/>
</dbReference>
<dbReference type="Gene3D" id="3.40.50.300">
    <property type="entry name" value="P-loop containing nucleotide triphosphate hydrolases"/>
    <property type="match status" value="1"/>
</dbReference>
<dbReference type="OrthoDB" id="9815222at2"/>
<dbReference type="InterPro" id="IPR014001">
    <property type="entry name" value="Helicase_ATP-bd"/>
</dbReference>
<dbReference type="InterPro" id="IPR027417">
    <property type="entry name" value="P-loop_NTPase"/>
</dbReference>
<evidence type="ECO:0000256" key="3">
    <source>
        <dbReference type="ARBA" id="ARBA00022806"/>
    </source>
</evidence>
<dbReference type="SMART" id="SM00487">
    <property type="entry name" value="DEXDc"/>
    <property type="match status" value="1"/>
</dbReference>
<reference evidence="7 8" key="1">
    <citation type="submission" date="2017-02" db="EMBL/GenBank/DDBJ databases">
        <title>Genome sequence of the nitrite-oxidizing bacterium Nitrobacter vulgaris strain Ab1.</title>
        <authorList>
            <person name="Mellbye B.L."/>
            <person name="Davis E.W."/>
            <person name="Spieck E."/>
            <person name="Chang J.H."/>
            <person name="Bottomley P.J."/>
            <person name="Sayavedra-Soto L.A."/>
        </authorList>
    </citation>
    <scope>NUCLEOTIDE SEQUENCE [LARGE SCALE GENOMIC DNA]</scope>
    <source>
        <strain evidence="7 8">Ab1</strain>
    </source>
</reference>
<comment type="caution">
    <text evidence="7">The sequence shown here is derived from an EMBL/GenBank/DDBJ whole genome shotgun (WGS) entry which is preliminary data.</text>
</comment>
<dbReference type="EMBL" id="MWPQ01000069">
    <property type="protein sequence ID" value="OPH81417.1"/>
    <property type="molecule type" value="Genomic_DNA"/>
</dbReference>
<evidence type="ECO:0000256" key="2">
    <source>
        <dbReference type="ARBA" id="ARBA00022801"/>
    </source>
</evidence>
<keyword evidence="8" id="KW-1185">Reference proteome</keyword>
<evidence type="ECO:0000313" key="7">
    <source>
        <dbReference type="EMBL" id="OPH81417.1"/>
    </source>
</evidence>
<keyword evidence="3" id="KW-0347">Helicase</keyword>
<evidence type="ECO:0000256" key="4">
    <source>
        <dbReference type="ARBA" id="ARBA00022840"/>
    </source>
</evidence>
<evidence type="ECO:0000256" key="5">
    <source>
        <dbReference type="SAM" id="MobiDB-lite"/>
    </source>
</evidence>
<name>A0A1V4HTX4_NITVU</name>
<dbReference type="SUPFAM" id="SSF52540">
    <property type="entry name" value="P-loop containing nucleoside triphosphate hydrolases"/>
    <property type="match status" value="1"/>
</dbReference>
<dbReference type="InterPro" id="IPR050474">
    <property type="entry name" value="Hel308_SKI2-like"/>
</dbReference>
<evidence type="ECO:0000256" key="1">
    <source>
        <dbReference type="ARBA" id="ARBA00022741"/>
    </source>
</evidence>
<organism evidence="7 8">
    <name type="scientific">Nitrobacter vulgaris</name>
    <dbReference type="NCBI Taxonomy" id="29421"/>
    <lineage>
        <taxon>Bacteria</taxon>
        <taxon>Pseudomonadati</taxon>
        <taxon>Pseudomonadota</taxon>
        <taxon>Alphaproteobacteria</taxon>
        <taxon>Hyphomicrobiales</taxon>
        <taxon>Nitrobacteraceae</taxon>
        <taxon>Nitrobacter</taxon>
    </lineage>
</organism>
<gene>
    <name evidence="7" type="ORF">B2M20_18185</name>
</gene>
<protein>
    <recommendedName>
        <fullName evidence="6">Helicase ATP-binding domain-containing protein</fullName>
    </recommendedName>
</protein>
<feature type="region of interest" description="Disordered" evidence="5">
    <location>
        <begin position="182"/>
        <end position="204"/>
    </location>
</feature>
<accession>A0A1V4HTX4</accession>
<dbReference type="PROSITE" id="PS51192">
    <property type="entry name" value="HELICASE_ATP_BIND_1"/>
    <property type="match status" value="1"/>
</dbReference>
<dbReference type="Pfam" id="PF00270">
    <property type="entry name" value="DEAD"/>
    <property type="match status" value="1"/>
</dbReference>
<dbReference type="PANTHER" id="PTHR47961">
    <property type="entry name" value="DNA POLYMERASE THETA, PUTATIVE (AFU_ORTHOLOGUE AFUA_1G05260)-RELATED"/>
    <property type="match status" value="1"/>
</dbReference>
<evidence type="ECO:0000313" key="8">
    <source>
        <dbReference type="Proteomes" id="UP000189940"/>
    </source>
</evidence>
<dbReference type="GO" id="GO:0003676">
    <property type="term" value="F:nucleic acid binding"/>
    <property type="evidence" value="ECO:0007669"/>
    <property type="project" value="InterPro"/>
</dbReference>
<feature type="compositionally biased region" description="Acidic residues" evidence="5">
    <location>
        <begin position="182"/>
        <end position="195"/>
    </location>
</feature>
<dbReference type="PANTHER" id="PTHR47961:SF6">
    <property type="entry name" value="DNA-DIRECTED DNA POLYMERASE"/>
    <property type="match status" value="1"/>
</dbReference>
<sequence>MARLDEQRRELALSLRTRATENELTPTQARLFVRSLQISWQVPPIGWTERESHEQFADARRMLHAASILREVDGQASPDSLACYRRAAELLEWLARSSDPVTRDVPVALLAAGAYQLAGLPAMATSLLRQGRYGAGIAEIFADFLSADFDSLLEHCALFWRDHPELTGRSGSAGVLDAADLADDETDDPANDEDAASPQRREADRRESPVGWYVLVELIRVVGLLGDAVRRGSQGRVEQALNKLSNLNMLATRLSSEELWILINLIESTAKRFADSSLHGRVRRLAENTPNQQARMWRFAREQFARGRGVLWASQVQGLERLIANSSFALCTPTGSGKTLVANLALVKELLLVDVQPGEAPLALYLVPSRALASEVETKLTAELGGDLIVTGLYGGADWGITDYWLTADRAVVLIATVEKAEALLRYVGHLLTQRMRLMIIDEAHQVVSEDDATTREALAAHTSRAMRIEAMVTRLLANKPDMARIALTAVAGGAARPVARWIEGRTEAEPVGIGYRSSRQLIGALRVASRRVPEAILDIMNGQMLYVRGRDQPVYPYEGDPKDEVEKRERQVLDIAIHAVSSYSRDFKRAENPLKKITLGLLREAVRHNPEAIHNILHHVFNLPKNRQDEFSSLLQKTNLGNIISASTLIADRVVALEVLKSIVFNPTHRRTVKERGELDVLVQANTWIFGENFHITLAEAGLSRVMQRVSEELTGHRGKRKITKPDGSSGRVDSFLGRIVPHQDQLHREFLLIELKRPSLKIGRKETDQLEDYVNAVRRQPDFHSTSTFWNFFLVTGEYEDDVRERITQQGRPSGILIQKETHVVWVKTWSQLIRECEARLHFIAEKLQVEVTDEFIEERIAQLKSSILKEEPKTVEGAAAGSNSSHAEPKPTRASDAAPPPA</sequence>
<keyword evidence="2" id="KW-0378">Hydrolase</keyword>
<feature type="region of interest" description="Disordered" evidence="5">
    <location>
        <begin position="874"/>
        <end position="905"/>
    </location>
</feature>
<dbReference type="GO" id="GO:0004386">
    <property type="term" value="F:helicase activity"/>
    <property type="evidence" value="ECO:0007669"/>
    <property type="project" value="UniProtKB-KW"/>
</dbReference>
<dbReference type="Proteomes" id="UP000189940">
    <property type="component" value="Unassembled WGS sequence"/>
</dbReference>
<evidence type="ECO:0000259" key="6">
    <source>
        <dbReference type="PROSITE" id="PS51192"/>
    </source>
</evidence>
<keyword evidence="1" id="KW-0547">Nucleotide-binding</keyword>
<dbReference type="GO" id="GO:0005524">
    <property type="term" value="F:ATP binding"/>
    <property type="evidence" value="ECO:0007669"/>
    <property type="project" value="UniProtKB-KW"/>
</dbReference>